<dbReference type="Pfam" id="PF07690">
    <property type="entry name" value="MFS_1"/>
    <property type="match status" value="1"/>
</dbReference>
<dbReference type="Gene3D" id="1.20.1250.20">
    <property type="entry name" value="MFS general substrate transporter like domains"/>
    <property type="match status" value="1"/>
</dbReference>
<protein>
    <submittedName>
        <fullName evidence="6">Proton-coupled folate transporter</fullName>
    </submittedName>
</protein>
<dbReference type="GO" id="GO:0016020">
    <property type="term" value="C:membrane"/>
    <property type="evidence" value="ECO:0007669"/>
    <property type="project" value="UniProtKB-SubCell"/>
</dbReference>
<feature type="transmembrane region" description="Helical" evidence="5">
    <location>
        <begin position="419"/>
        <end position="440"/>
    </location>
</feature>
<accession>A0A8E0VGR1</accession>
<feature type="transmembrane region" description="Helical" evidence="5">
    <location>
        <begin position="237"/>
        <end position="259"/>
    </location>
</feature>
<sequence>MLKMNPLSFNCARESPSLVILCFFIYKIVESLLQSANRLHVYSTICSAIVNETTYGNLCDRKEQFRPVLTDNKSRVLWSNELGFNLTDTDLVSHAIDKETEVQQLSGNYLIAYRVLFNLPAMVTCLLYGSVSNRIGRKWAMVIPCFGSAIACAWFAGALHPKLRPIPEAISLILMGALSYGMCGKSSAMSMGANSYITDLSSTEERTKLLGRLMGVNFFGLCIGAGLLALFSRFQGIAEILCFVASCDVLLIIILIFLVRESLKHPVEQSILKTKPIGPPAMSVDDHEQKESSKSRNCFTNFWHSVQRSYRFVFSQKVNNSRIVLPFLFGSVLFNQLTKSGEQDAILLFVTNRPFRWTAEWYGYYLTVYYGCMAILLTIILPLIEAKLAPRDSTLIVIGLCFKIARLLCMSLGRSTVLMFISAVGGSVAGFISSGTRSLISKLVRGQDVGASFALVSCMETVANLGGGTLFTSVYTLTLTLFPGAVFLIDTILHVGVLCGFIWLRHHVRTEDNSSDWSE</sequence>
<comment type="subcellular location">
    <subcellularLocation>
        <location evidence="1">Membrane</location>
        <topology evidence="1">Multi-pass membrane protein</topology>
    </subcellularLocation>
</comment>
<feature type="transmembrane region" description="Helical" evidence="5">
    <location>
        <begin position="452"/>
        <end position="475"/>
    </location>
</feature>
<dbReference type="InterPro" id="IPR011701">
    <property type="entry name" value="MFS"/>
</dbReference>
<feature type="transmembrane region" description="Helical" evidence="5">
    <location>
        <begin position="169"/>
        <end position="188"/>
    </location>
</feature>
<dbReference type="SUPFAM" id="SSF103473">
    <property type="entry name" value="MFS general substrate transporter"/>
    <property type="match status" value="1"/>
</dbReference>
<proteinExistence type="predicted"/>
<evidence type="ECO:0000256" key="2">
    <source>
        <dbReference type="ARBA" id="ARBA00022692"/>
    </source>
</evidence>
<dbReference type="OrthoDB" id="3026777at2759"/>
<evidence type="ECO:0000256" key="1">
    <source>
        <dbReference type="ARBA" id="ARBA00004141"/>
    </source>
</evidence>
<dbReference type="PANTHER" id="PTHR23507:SF1">
    <property type="entry name" value="FI18259P1-RELATED"/>
    <property type="match status" value="1"/>
</dbReference>
<gene>
    <name evidence="6" type="ORF">FBUS_00406</name>
</gene>
<feature type="transmembrane region" description="Helical" evidence="5">
    <location>
        <begin position="209"/>
        <end position="231"/>
    </location>
</feature>
<dbReference type="GO" id="GO:0022857">
    <property type="term" value="F:transmembrane transporter activity"/>
    <property type="evidence" value="ECO:0007669"/>
    <property type="project" value="InterPro"/>
</dbReference>
<organism evidence="6 7">
    <name type="scientific">Fasciolopsis buskii</name>
    <dbReference type="NCBI Taxonomy" id="27845"/>
    <lineage>
        <taxon>Eukaryota</taxon>
        <taxon>Metazoa</taxon>
        <taxon>Spiralia</taxon>
        <taxon>Lophotrochozoa</taxon>
        <taxon>Platyhelminthes</taxon>
        <taxon>Trematoda</taxon>
        <taxon>Digenea</taxon>
        <taxon>Plagiorchiida</taxon>
        <taxon>Echinostomata</taxon>
        <taxon>Echinostomatoidea</taxon>
        <taxon>Fasciolidae</taxon>
        <taxon>Fasciolopsis</taxon>
    </lineage>
</organism>
<keyword evidence="3 5" id="KW-1133">Transmembrane helix</keyword>
<evidence type="ECO:0000256" key="5">
    <source>
        <dbReference type="SAM" id="Phobius"/>
    </source>
</evidence>
<feature type="transmembrane region" description="Helical" evidence="5">
    <location>
        <begin position="361"/>
        <end position="383"/>
    </location>
</feature>
<dbReference type="Proteomes" id="UP000728185">
    <property type="component" value="Unassembled WGS sequence"/>
</dbReference>
<dbReference type="InterPro" id="IPR036259">
    <property type="entry name" value="MFS_trans_sf"/>
</dbReference>
<evidence type="ECO:0000256" key="4">
    <source>
        <dbReference type="ARBA" id="ARBA00023136"/>
    </source>
</evidence>
<evidence type="ECO:0000313" key="6">
    <source>
        <dbReference type="EMBL" id="KAA0188597.1"/>
    </source>
</evidence>
<comment type="caution">
    <text evidence="6">The sequence shown here is derived from an EMBL/GenBank/DDBJ whole genome shotgun (WGS) entry which is preliminary data.</text>
</comment>
<dbReference type="EMBL" id="LUCM01008322">
    <property type="protein sequence ID" value="KAA0188597.1"/>
    <property type="molecule type" value="Genomic_DNA"/>
</dbReference>
<evidence type="ECO:0000313" key="7">
    <source>
        <dbReference type="Proteomes" id="UP000728185"/>
    </source>
</evidence>
<evidence type="ECO:0000256" key="3">
    <source>
        <dbReference type="ARBA" id="ARBA00022989"/>
    </source>
</evidence>
<keyword evidence="2 5" id="KW-0812">Transmembrane</keyword>
<dbReference type="PANTHER" id="PTHR23507">
    <property type="entry name" value="ZGC:174356"/>
    <property type="match status" value="1"/>
</dbReference>
<dbReference type="AlphaFoldDB" id="A0A8E0VGR1"/>
<feature type="transmembrane region" description="Helical" evidence="5">
    <location>
        <begin position="111"/>
        <end position="131"/>
    </location>
</feature>
<feature type="transmembrane region" description="Helical" evidence="5">
    <location>
        <begin position="138"/>
        <end position="157"/>
    </location>
</feature>
<keyword evidence="7" id="KW-1185">Reference proteome</keyword>
<feature type="transmembrane region" description="Helical" evidence="5">
    <location>
        <begin position="481"/>
        <end position="504"/>
    </location>
</feature>
<keyword evidence="4 5" id="KW-0472">Membrane</keyword>
<reference evidence="6" key="1">
    <citation type="submission" date="2019-05" db="EMBL/GenBank/DDBJ databases">
        <title>Annotation for the trematode Fasciolopsis buski.</title>
        <authorList>
            <person name="Choi Y.-J."/>
        </authorList>
    </citation>
    <scope>NUCLEOTIDE SEQUENCE</scope>
    <source>
        <strain evidence="6">HT</strain>
        <tissue evidence="6">Whole worm</tissue>
    </source>
</reference>
<name>A0A8E0VGR1_9TREM</name>